<evidence type="ECO:0000256" key="1">
    <source>
        <dbReference type="SAM" id="MobiDB-lite"/>
    </source>
</evidence>
<dbReference type="Proteomes" id="UP000036403">
    <property type="component" value="Unassembled WGS sequence"/>
</dbReference>
<feature type="non-terminal residue" evidence="2">
    <location>
        <position position="31"/>
    </location>
</feature>
<dbReference type="AlphaFoldDB" id="A0A0J7JYE9"/>
<dbReference type="EMBL" id="LBMM01022221">
    <property type="protein sequence ID" value="KMQ82926.1"/>
    <property type="molecule type" value="Genomic_DNA"/>
</dbReference>
<dbReference type="PaxDb" id="67767-A0A0J7JYE9"/>
<gene>
    <name evidence="2" type="ORF">RF55_21445</name>
</gene>
<evidence type="ECO:0000313" key="3">
    <source>
        <dbReference type="Proteomes" id="UP000036403"/>
    </source>
</evidence>
<organism evidence="2 3">
    <name type="scientific">Lasius niger</name>
    <name type="common">Black garden ant</name>
    <dbReference type="NCBI Taxonomy" id="67767"/>
    <lineage>
        <taxon>Eukaryota</taxon>
        <taxon>Metazoa</taxon>
        <taxon>Ecdysozoa</taxon>
        <taxon>Arthropoda</taxon>
        <taxon>Hexapoda</taxon>
        <taxon>Insecta</taxon>
        <taxon>Pterygota</taxon>
        <taxon>Neoptera</taxon>
        <taxon>Endopterygota</taxon>
        <taxon>Hymenoptera</taxon>
        <taxon>Apocrita</taxon>
        <taxon>Aculeata</taxon>
        <taxon>Formicoidea</taxon>
        <taxon>Formicidae</taxon>
        <taxon>Formicinae</taxon>
        <taxon>Lasius</taxon>
        <taxon>Lasius</taxon>
    </lineage>
</organism>
<feature type="compositionally biased region" description="Basic and acidic residues" evidence="1">
    <location>
        <begin position="7"/>
        <end position="17"/>
    </location>
</feature>
<feature type="region of interest" description="Disordered" evidence="1">
    <location>
        <begin position="1"/>
        <end position="31"/>
    </location>
</feature>
<comment type="caution">
    <text evidence="2">The sequence shown here is derived from an EMBL/GenBank/DDBJ whole genome shotgun (WGS) entry which is preliminary data.</text>
</comment>
<reference evidence="2 3" key="1">
    <citation type="submission" date="2015-04" db="EMBL/GenBank/DDBJ databases">
        <title>Lasius niger genome sequencing.</title>
        <authorList>
            <person name="Konorov E.A."/>
            <person name="Nikitin M.A."/>
            <person name="Kirill M.V."/>
            <person name="Chang P."/>
        </authorList>
    </citation>
    <scope>NUCLEOTIDE SEQUENCE [LARGE SCALE GENOMIC DNA]</scope>
    <source>
        <tissue evidence="2">Whole</tissue>
    </source>
</reference>
<keyword evidence="3" id="KW-1185">Reference proteome</keyword>
<sequence length="31" mass="3546">MTTPIAKKQEPKEHRPWEASGNPMAWPRGLT</sequence>
<accession>A0A0J7JYE9</accession>
<evidence type="ECO:0000313" key="2">
    <source>
        <dbReference type="EMBL" id="KMQ82926.1"/>
    </source>
</evidence>
<proteinExistence type="predicted"/>
<protein>
    <submittedName>
        <fullName evidence="2">Uncharacterized protein</fullName>
    </submittedName>
</protein>
<name>A0A0J7JYE9_LASNI</name>